<dbReference type="Pfam" id="PF00348">
    <property type="entry name" value="polyprenyl_synt"/>
    <property type="match status" value="1"/>
</dbReference>
<dbReference type="InterPro" id="IPR008949">
    <property type="entry name" value="Isoprenoid_synthase_dom_sf"/>
</dbReference>
<dbReference type="PANTHER" id="PTHR12001:SF69">
    <property type="entry name" value="ALL TRANS-POLYPRENYL-DIPHOSPHATE SYNTHASE PDSS1"/>
    <property type="match status" value="1"/>
</dbReference>
<evidence type="ECO:0000313" key="8">
    <source>
        <dbReference type="Proteomes" id="UP000321816"/>
    </source>
</evidence>
<dbReference type="InterPro" id="IPR033749">
    <property type="entry name" value="Polyprenyl_synt_CS"/>
</dbReference>
<dbReference type="GO" id="GO:0046872">
    <property type="term" value="F:metal ion binding"/>
    <property type="evidence" value="ECO:0007669"/>
    <property type="project" value="UniProtKB-KW"/>
</dbReference>
<dbReference type="RefSeq" id="WP_147804793.1">
    <property type="nucleotide sequence ID" value="NZ_CP144914.1"/>
</dbReference>
<dbReference type="SFLD" id="SFLDS00005">
    <property type="entry name" value="Isoprenoid_Synthase_Type_I"/>
    <property type="match status" value="1"/>
</dbReference>
<dbReference type="OrthoDB" id="9805316at2"/>
<dbReference type="PROSITE" id="PS00723">
    <property type="entry name" value="POLYPRENYL_SYNTHASE_1"/>
    <property type="match status" value="1"/>
</dbReference>
<dbReference type="Gene3D" id="1.10.600.10">
    <property type="entry name" value="Farnesyl Diphosphate Synthase"/>
    <property type="match status" value="1"/>
</dbReference>
<evidence type="ECO:0000313" key="7">
    <source>
        <dbReference type="EMBL" id="WWD81467.1"/>
    </source>
</evidence>
<organism evidence="7 8">
    <name type="scientific">Alkalicoccus halolimnae</name>
    <dbReference type="NCBI Taxonomy" id="1667239"/>
    <lineage>
        <taxon>Bacteria</taxon>
        <taxon>Bacillati</taxon>
        <taxon>Bacillota</taxon>
        <taxon>Bacilli</taxon>
        <taxon>Bacillales</taxon>
        <taxon>Bacillaceae</taxon>
        <taxon>Alkalicoccus</taxon>
    </lineage>
</organism>
<evidence type="ECO:0000256" key="4">
    <source>
        <dbReference type="ARBA" id="ARBA00022723"/>
    </source>
</evidence>
<dbReference type="GO" id="GO:0004659">
    <property type="term" value="F:prenyltransferase activity"/>
    <property type="evidence" value="ECO:0007669"/>
    <property type="project" value="InterPro"/>
</dbReference>
<accession>A0A5C7FDL0</accession>
<keyword evidence="5" id="KW-0460">Magnesium</keyword>
<keyword evidence="8" id="KW-1185">Reference proteome</keyword>
<evidence type="ECO:0000256" key="1">
    <source>
        <dbReference type="ARBA" id="ARBA00001946"/>
    </source>
</evidence>
<dbReference type="InterPro" id="IPR014119">
    <property type="entry name" value="GerC3_HepT"/>
</dbReference>
<dbReference type="PANTHER" id="PTHR12001">
    <property type="entry name" value="GERANYLGERANYL PYROPHOSPHATE SYNTHASE"/>
    <property type="match status" value="1"/>
</dbReference>
<keyword evidence="4" id="KW-0479">Metal-binding</keyword>
<dbReference type="Proteomes" id="UP000321816">
    <property type="component" value="Chromosome"/>
</dbReference>
<comment type="cofactor">
    <cofactor evidence="1">
        <name>Mg(2+)</name>
        <dbReference type="ChEBI" id="CHEBI:18420"/>
    </cofactor>
</comment>
<dbReference type="AlphaFoldDB" id="A0A5C7FDL0"/>
<proteinExistence type="inferred from homology"/>
<evidence type="ECO:0000256" key="6">
    <source>
        <dbReference type="RuleBase" id="RU004466"/>
    </source>
</evidence>
<evidence type="ECO:0000256" key="3">
    <source>
        <dbReference type="ARBA" id="ARBA00022679"/>
    </source>
</evidence>
<name>A0A5C7FDL0_9BACI</name>
<gene>
    <name evidence="7" type="primary">hepT</name>
    <name evidence="7" type="ORF">FTX54_007995</name>
</gene>
<comment type="similarity">
    <text evidence="2 6">Belongs to the FPP/GGPP synthase family.</text>
</comment>
<evidence type="ECO:0000256" key="5">
    <source>
        <dbReference type="ARBA" id="ARBA00022842"/>
    </source>
</evidence>
<evidence type="ECO:0000256" key="2">
    <source>
        <dbReference type="ARBA" id="ARBA00006706"/>
    </source>
</evidence>
<dbReference type="InterPro" id="IPR000092">
    <property type="entry name" value="Polyprenyl_synt"/>
</dbReference>
<keyword evidence="3 6" id="KW-0808">Transferase</keyword>
<sequence length="323" mass="36468">MTLAEIYKDLRSDILKLEKEIETQVGAEHCVLRAASNHILKAGGKRIRPVFVLLSARYGQYNLEEIKKVAVPLELIHMASLVHDDVIDNADVRRGKKTIKSKWDNRVAMYTGDYIFAKATEIATFSKYSEIHPILAHAMREMCIGEVEQLRDQFITEQTLRQYLRRIKRKTALLISVSCELGAVVSEADKSAQHALKWYGYYAGMAFQITDDILDFVGTEKELGKPAGSDLIQGNITYPALYAMQKNPEFHRKVQRYMKNPGSYPLNVQESVTIIRESGAVEASKALADQYVNKAVKMLKGIDESPERSSLSKIASYIGSRNF</sequence>
<dbReference type="EMBL" id="CP144914">
    <property type="protein sequence ID" value="WWD81467.1"/>
    <property type="molecule type" value="Genomic_DNA"/>
</dbReference>
<reference evidence="7 8" key="1">
    <citation type="submission" date="2024-01" db="EMBL/GenBank/DDBJ databases">
        <title>Complete Genome Sequence of Alkalicoccus halolimnae BZ-SZ-XJ29T, a Moderately Halophilic Bacterium Isolated from a Salt Lake.</title>
        <authorList>
            <person name="Zhao B."/>
        </authorList>
    </citation>
    <scope>NUCLEOTIDE SEQUENCE [LARGE SCALE GENOMIC DNA]</scope>
    <source>
        <strain evidence="7 8">BZ-SZ-XJ29</strain>
    </source>
</reference>
<dbReference type="NCBIfam" id="TIGR02748">
    <property type="entry name" value="GerC3_HepT"/>
    <property type="match status" value="1"/>
</dbReference>
<protein>
    <submittedName>
        <fullName evidence="7">Heptaprenyl diphosphate synthase component II</fullName>
    </submittedName>
</protein>
<dbReference type="SUPFAM" id="SSF48576">
    <property type="entry name" value="Terpenoid synthases"/>
    <property type="match status" value="1"/>
</dbReference>
<dbReference type="GO" id="GO:0008299">
    <property type="term" value="P:isoprenoid biosynthetic process"/>
    <property type="evidence" value="ECO:0007669"/>
    <property type="project" value="InterPro"/>
</dbReference>
<dbReference type="CDD" id="cd00685">
    <property type="entry name" value="Trans_IPPS_HT"/>
    <property type="match status" value="1"/>
</dbReference>
<dbReference type="KEGG" id="ahal:FTX54_007995"/>